<feature type="compositionally biased region" description="Acidic residues" evidence="10">
    <location>
        <begin position="385"/>
        <end position="402"/>
    </location>
</feature>
<feature type="domain" description="C2H2-type" evidence="11">
    <location>
        <begin position="450"/>
        <end position="479"/>
    </location>
</feature>
<protein>
    <recommendedName>
        <fullName evidence="11">C2H2-type domain-containing protein</fullName>
    </recommendedName>
</protein>
<dbReference type="InterPro" id="IPR051061">
    <property type="entry name" value="Zinc_finger_trans_reg"/>
</dbReference>
<dbReference type="PROSITE" id="PS50157">
    <property type="entry name" value="ZINC_FINGER_C2H2_2"/>
    <property type="match status" value="9"/>
</dbReference>
<gene>
    <name evidence="12" type="ORF">J437_LFUL010217</name>
</gene>
<dbReference type="AlphaFoldDB" id="A0A8K0K8M1"/>
<feature type="non-terminal residue" evidence="12">
    <location>
        <position position="809"/>
    </location>
</feature>
<evidence type="ECO:0000256" key="4">
    <source>
        <dbReference type="ARBA" id="ARBA00022771"/>
    </source>
</evidence>
<dbReference type="Pfam" id="PF00096">
    <property type="entry name" value="zf-C2H2"/>
    <property type="match status" value="4"/>
</dbReference>
<keyword evidence="8" id="KW-0539">Nucleus</keyword>
<keyword evidence="5" id="KW-0862">Zinc</keyword>
<reference evidence="12" key="1">
    <citation type="submission" date="2013-04" db="EMBL/GenBank/DDBJ databases">
        <authorList>
            <person name="Qu J."/>
            <person name="Murali S.C."/>
            <person name="Bandaranaike D."/>
            <person name="Bellair M."/>
            <person name="Blankenburg K."/>
            <person name="Chao H."/>
            <person name="Dinh H."/>
            <person name="Doddapaneni H."/>
            <person name="Downs B."/>
            <person name="Dugan-Rocha S."/>
            <person name="Elkadiri S."/>
            <person name="Gnanaolivu R.D."/>
            <person name="Hernandez B."/>
            <person name="Javaid M."/>
            <person name="Jayaseelan J.C."/>
            <person name="Lee S."/>
            <person name="Li M."/>
            <person name="Ming W."/>
            <person name="Munidasa M."/>
            <person name="Muniz J."/>
            <person name="Nguyen L."/>
            <person name="Ongeri F."/>
            <person name="Osuji N."/>
            <person name="Pu L.-L."/>
            <person name="Puazo M."/>
            <person name="Qu C."/>
            <person name="Quiroz J."/>
            <person name="Raj R."/>
            <person name="Weissenberger G."/>
            <person name="Xin Y."/>
            <person name="Zou X."/>
            <person name="Han Y."/>
            <person name="Richards S."/>
            <person name="Worley K."/>
            <person name="Muzny D."/>
            <person name="Gibbs R."/>
        </authorList>
    </citation>
    <scope>NUCLEOTIDE SEQUENCE</scope>
    <source>
        <strain evidence="12">Sampled in the wild</strain>
    </source>
</reference>
<dbReference type="InterPro" id="IPR013087">
    <property type="entry name" value="Znf_C2H2_type"/>
</dbReference>
<reference evidence="12" key="2">
    <citation type="submission" date="2017-10" db="EMBL/GenBank/DDBJ databases">
        <title>Ladona fulva Genome sequencing and assembly.</title>
        <authorList>
            <person name="Murali S."/>
            <person name="Richards S."/>
            <person name="Bandaranaike D."/>
            <person name="Bellair M."/>
            <person name="Blankenburg K."/>
            <person name="Chao H."/>
            <person name="Dinh H."/>
            <person name="Doddapaneni H."/>
            <person name="Dugan-Rocha S."/>
            <person name="Elkadiri S."/>
            <person name="Gnanaolivu R."/>
            <person name="Hernandez B."/>
            <person name="Skinner E."/>
            <person name="Javaid M."/>
            <person name="Lee S."/>
            <person name="Li M."/>
            <person name="Ming W."/>
            <person name="Munidasa M."/>
            <person name="Muniz J."/>
            <person name="Nguyen L."/>
            <person name="Hughes D."/>
            <person name="Osuji N."/>
            <person name="Pu L.-L."/>
            <person name="Puazo M."/>
            <person name="Qu C."/>
            <person name="Quiroz J."/>
            <person name="Raj R."/>
            <person name="Weissenberger G."/>
            <person name="Xin Y."/>
            <person name="Zou X."/>
            <person name="Han Y."/>
            <person name="Worley K."/>
            <person name="Muzny D."/>
            <person name="Gibbs R."/>
        </authorList>
    </citation>
    <scope>NUCLEOTIDE SEQUENCE</scope>
    <source>
        <strain evidence="12">Sampled in the wild</strain>
    </source>
</reference>
<dbReference type="PANTHER" id="PTHR46179">
    <property type="entry name" value="ZINC FINGER PROTEIN"/>
    <property type="match status" value="1"/>
</dbReference>
<evidence type="ECO:0000259" key="11">
    <source>
        <dbReference type="PROSITE" id="PS50157"/>
    </source>
</evidence>
<dbReference type="GO" id="GO:0005634">
    <property type="term" value="C:nucleus"/>
    <property type="evidence" value="ECO:0007669"/>
    <property type="project" value="UniProtKB-SubCell"/>
</dbReference>
<dbReference type="PROSITE" id="PS00028">
    <property type="entry name" value="ZINC_FINGER_C2H2_1"/>
    <property type="match status" value="10"/>
</dbReference>
<dbReference type="InterPro" id="IPR036236">
    <property type="entry name" value="Znf_C2H2_sf"/>
</dbReference>
<evidence type="ECO:0000256" key="3">
    <source>
        <dbReference type="ARBA" id="ARBA00022737"/>
    </source>
</evidence>
<evidence type="ECO:0000256" key="2">
    <source>
        <dbReference type="ARBA" id="ARBA00022723"/>
    </source>
</evidence>
<keyword evidence="3" id="KW-0677">Repeat</keyword>
<feature type="domain" description="C2H2-type" evidence="11">
    <location>
        <begin position="692"/>
        <end position="721"/>
    </location>
</feature>
<dbReference type="Proteomes" id="UP000792457">
    <property type="component" value="Unassembled WGS sequence"/>
</dbReference>
<keyword evidence="4 9" id="KW-0863">Zinc-finger</keyword>
<evidence type="ECO:0000313" key="12">
    <source>
        <dbReference type="EMBL" id="KAG8230416.1"/>
    </source>
</evidence>
<dbReference type="PANTHER" id="PTHR46179:SF13">
    <property type="entry name" value="C2H2-TYPE DOMAIN-CONTAINING PROTEIN"/>
    <property type="match status" value="1"/>
</dbReference>
<keyword evidence="6" id="KW-0805">Transcription regulation</keyword>
<comment type="subcellular location">
    <subcellularLocation>
        <location evidence="1">Nucleus</location>
    </subcellularLocation>
</comment>
<evidence type="ECO:0000256" key="7">
    <source>
        <dbReference type="ARBA" id="ARBA00023163"/>
    </source>
</evidence>
<feature type="domain" description="C2H2-type" evidence="11">
    <location>
        <begin position="632"/>
        <end position="661"/>
    </location>
</feature>
<feature type="domain" description="C2H2-type" evidence="11">
    <location>
        <begin position="662"/>
        <end position="691"/>
    </location>
</feature>
<dbReference type="SUPFAM" id="SSF57667">
    <property type="entry name" value="beta-beta-alpha zinc fingers"/>
    <property type="match status" value="3"/>
</dbReference>
<accession>A0A8K0K8M1</accession>
<dbReference type="EMBL" id="KZ308484">
    <property type="protein sequence ID" value="KAG8230416.1"/>
    <property type="molecule type" value="Genomic_DNA"/>
</dbReference>
<evidence type="ECO:0000256" key="6">
    <source>
        <dbReference type="ARBA" id="ARBA00023015"/>
    </source>
</evidence>
<dbReference type="GO" id="GO:0006357">
    <property type="term" value="P:regulation of transcription by RNA polymerase II"/>
    <property type="evidence" value="ECO:0007669"/>
    <property type="project" value="TreeGrafter"/>
</dbReference>
<keyword evidence="13" id="KW-1185">Reference proteome</keyword>
<feature type="region of interest" description="Disordered" evidence="10">
    <location>
        <begin position="385"/>
        <end position="418"/>
    </location>
</feature>
<proteinExistence type="predicted"/>
<keyword evidence="2" id="KW-0479">Metal-binding</keyword>
<evidence type="ECO:0000256" key="5">
    <source>
        <dbReference type="ARBA" id="ARBA00022833"/>
    </source>
</evidence>
<feature type="domain" description="C2H2-type" evidence="11">
    <location>
        <begin position="571"/>
        <end position="600"/>
    </location>
</feature>
<dbReference type="Gene3D" id="3.30.160.60">
    <property type="entry name" value="Classic Zinc Finger"/>
    <property type="match status" value="8"/>
</dbReference>
<sequence length="809" mass="89508">MSSYSLKMDLPPPSFCLSSNSDMAVNFDEWFRPKGDSLSGIVDLDSVMMKAGNIVGGSSVSSVDVLDHATQNLSEFEGFLLNDRDHRSSVGMGEPEVSASQQLEDLGSSDLLLQSKEDDIQVEKDGCDESSTKLTFLEESLELPREILAMKDVKLASKDIHGISMESISKKDYSDKQSSKDCEEEDLCSFNILNYQIEPNISPIEESLANSVSIATLKIQGDVIGADAKQSQDDVGCSMEVNKDKSHASNLVTFSKQQISKVTIQSDGKLVIAGDTQPEDAQVVIRNVAGEPLFQGKISELLAAAACVSAPNSSLVQSPSVMTKRSALKVPVQIAGGTNFPSLLTISDRALETKSSDNSTRNCERLKSKSANKCVKLKVGANTPEEADLEMAEEEDHEEDSFDNASGNKSIRRTPEDGPVTEALAELGITNDSILSTSSGESGNTGSRIWICHAEGCNKSFPRLSMLKIHILGHYGVRPYKCDYDGCHWSFYTYFKLKRHKETHLKKKDYLCPVEGCARRFTTIYNLHTHEKLHSRPAEMVCPVKSCGACFQTRRHLELHLRGHDAHHAPYRCPYADCGKHYYSANSLQSHIKSHQHKEEEVRCSWEGCGKLFDKPCRLRAHMRTHTGDKPYPCLFQGCGARFSTASKLKRHQHKHTNNRRFKCGEEGCMKSFLRSEHLKEHLLKHAGVGSFHCPIQNCKVKFTAKSSLYVHLKKHKGGGMSNSNAQSTTTTVNNQIHPVNTEKEKTSLMCPVEGCNRKYVNKANLRQHLLKTHVVVLGDGHPTMLLTNSSIDELGIATEHIDENGSSN</sequence>
<evidence type="ECO:0000256" key="8">
    <source>
        <dbReference type="ARBA" id="ARBA00023242"/>
    </source>
</evidence>
<evidence type="ECO:0000313" key="13">
    <source>
        <dbReference type="Proteomes" id="UP000792457"/>
    </source>
</evidence>
<dbReference type="SMART" id="SM00355">
    <property type="entry name" value="ZnF_C2H2"/>
    <property type="match status" value="10"/>
</dbReference>
<organism evidence="12 13">
    <name type="scientific">Ladona fulva</name>
    <name type="common">Scarce chaser dragonfly</name>
    <name type="synonym">Libellula fulva</name>
    <dbReference type="NCBI Taxonomy" id="123851"/>
    <lineage>
        <taxon>Eukaryota</taxon>
        <taxon>Metazoa</taxon>
        <taxon>Ecdysozoa</taxon>
        <taxon>Arthropoda</taxon>
        <taxon>Hexapoda</taxon>
        <taxon>Insecta</taxon>
        <taxon>Pterygota</taxon>
        <taxon>Palaeoptera</taxon>
        <taxon>Odonata</taxon>
        <taxon>Epiprocta</taxon>
        <taxon>Anisoptera</taxon>
        <taxon>Libelluloidea</taxon>
        <taxon>Libellulidae</taxon>
        <taxon>Ladona</taxon>
    </lineage>
</organism>
<name>A0A8K0K8M1_LADFU</name>
<comment type="caution">
    <text evidence="12">The sequence shown here is derived from an EMBL/GenBank/DDBJ whole genome shotgun (WGS) entry which is preliminary data.</text>
</comment>
<feature type="domain" description="C2H2-type" evidence="11">
    <location>
        <begin position="480"/>
        <end position="509"/>
    </location>
</feature>
<evidence type="ECO:0000256" key="10">
    <source>
        <dbReference type="SAM" id="MobiDB-lite"/>
    </source>
</evidence>
<dbReference type="OrthoDB" id="6277246at2759"/>
<feature type="domain" description="C2H2-type" evidence="11">
    <location>
        <begin position="602"/>
        <end position="631"/>
    </location>
</feature>
<dbReference type="GO" id="GO:0008270">
    <property type="term" value="F:zinc ion binding"/>
    <property type="evidence" value="ECO:0007669"/>
    <property type="project" value="UniProtKB-KW"/>
</dbReference>
<keyword evidence="7" id="KW-0804">Transcription</keyword>
<evidence type="ECO:0000256" key="9">
    <source>
        <dbReference type="PROSITE-ProRule" id="PRU00042"/>
    </source>
</evidence>
<feature type="domain" description="C2H2-type" evidence="11">
    <location>
        <begin position="540"/>
        <end position="569"/>
    </location>
</feature>
<dbReference type="FunFam" id="3.30.160.60:FF:000032">
    <property type="entry name" value="Krueppel-like factor 4"/>
    <property type="match status" value="1"/>
</dbReference>
<feature type="domain" description="C2H2-type" evidence="11">
    <location>
        <begin position="510"/>
        <end position="539"/>
    </location>
</feature>
<evidence type="ECO:0000256" key="1">
    <source>
        <dbReference type="ARBA" id="ARBA00004123"/>
    </source>
</evidence>